<feature type="domain" description="PurM-like N-terminal" evidence="1">
    <location>
        <begin position="28"/>
        <end position="139"/>
    </location>
</feature>
<sequence>MAIDERTLIETVFAPLAAGAPGAFGLRDDAALLACSAHKDHIVTLDTLVEGVHFRKTDPPRTIAKKALRLNISDLTAKGAEPFAWFLSLALPAATTHGWVREFAAGLAEDQALYGLALHGGDTVVSPLGVVISVTMVGRCPAGTSVRRCGARSGDLVYVSGTIGDGALGLLTQSEEGEAAGLKGLSAAEAQVLGERYLLPNPPVKLAGPIRAHAHAAMDISDGLVNDLGLLCTASGVGARVDIDAVPLSKLARRALAADPFRLTDILAGGDDYEMLAAVRPGEAGAFEKAAANAVVAVSRIGVFAGEAHEVRFFDAGGETVNLPRSTFLHF</sequence>
<protein>
    <submittedName>
        <fullName evidence="3">Thiamine-monophosphate kinase</fullName>
        <ecNumber evidence="3">2.7.4.16</ecNumber>
    </submittedName>
</protein>
<dbReference type="InterPro" id="IPR010918">
    <property type="entry name" value="PurM-like_C_dom"/>
</dbReference>
<dbReference type="AlphaFoldDB" id="A0A3B0T4N5"/>
<reference evidence="3" key="1">
    <citation type="submission" date="2018-06" db="EMBL/GenBank/DDBJ databases">
        <authorList>
            <person name="Zhirakovskaya E."/>
        </authorList>
    </citation>
    <scope>NUCLEOTIDE SEQUENCE</scope>
</reference>
<evidence type="ECO:0000259" key="1">
    <source>
        <dbReference type="Pfam" id="PF00586"/>
    </source>
</evidence>
<dbReference type="Gene3D" id="3.90.650.10">
    <property type="entry name" value="PurM-like C-terminal domain"/>
    <property type="match status" value="1"/>
</dbReference>
<dbReference type="InterPro" id="IPR016188">
    <property type="entry name" value="PurM-like_N"/>
</dbReference>
<dbReference type="Pfam" id="PF02769">
    <property type="entry name" value="AIRS_C"/>
    <property type="match status" value="1"/>
</dbReference>
<dbReference type="Pfam" id="PF00586">
    <property type="entry name" value="AIRS"/>
    <property type="match status" value="1"/>
</dbReference>
<feature type="domain" description="PurM-like C-terminal" evidence="2">
    <location>
        <begin position="152"/>
        <end position="310"/>
    </location>
</feature>
<gene>
    <name evidence="3" type="ORF">MNBD_ALPHA09-1381</name>
</gene>
<dbReference type="CDD" id="cd02194">
    <property type="entry name" value="ThiL"/>
    <property type="match status" value="1"/>
</dbReference>
<proteinExistence type="inferred from homology"/>
<dbReference type="SUPFAM" id="SSF56042">
    <property type="entry name" value="PurM C-terminal domain-like"/>
    <property type="match status" value="1"/>
</dbReference>
<dbReference type="InterPro" id="IPR006283">
    <property type="entry name" value="ThiL-like"/>
</dbReference>
<accession>A0A3B0T4N5</accession>
<organism evidence="3">
    <name type="scientific">hydrothermal vent metagenome</name>
    <dbReference type="NCBI Taxonomy" id="652676"/>
    <lineage>
        <taxon>unclassified sequences</taxon>
        <taxon>metagenomes</taxon>
        <taxon>ecological metagenomes</taxon>
    </lineage>
</organism>
<dbReference type="Gene3D" id="3.30.1330.10">
    <property type="entry name" value="PurM-like, N-terminal domain"/>
    <property type="match status" value="1"/>
</dbReference>
<dbReference type="GO" id="GO:0009228">
    <property type="term" value="P:thiamine biosynthetic process"/>
    <property type="evidence" value="ECO:0007669"/>
    <property type="project" value="InterPro"/>
</dbReference>
<dbReference type="PANTHER" id="PTHR30270:SF0">
    <property type="entry name" value="THIAMINE-MONOPHOSPHATE KINASE"/>
    <property type="match status" value="1"/>
</dbReference>
<evidence type="ECO:0000313" key="3">
    <source>
        <dbReference type="EMBL" id="VAW13701.1"/>
    </source>
</evidence>
<dbReference type="InterPro" id="IPR036921">
    <property type="entry name" value="PurM-like_N_sf"/>
</dbReference>
<evidence type="ECO:0000259" key="2">
    <source>
        <dbReference type="Pfam" id="PF02769"/>
    </source>
</evidence>
<dbReference type="PIRSF" id="PIRSF005303">
    <property type="entry name" value="Thiam_monoph_kin"/>
    <property type="match status" value="1"/>
</dbReference>
<dbReference type="SUPFAM" id="SSF55326">
    <property type="entry name" value="PurM N-terminal domain-like"/>
    <property type="match status" value="1"/>
</dbReference>
<keyword evidence="3" id="KW-0418">Kinase</keyword>
<dbReference type="InterPro" id="IPR036676">
    <property type="entry name" value="PurM-like_C_sf"/>
</dbReference>
<dbReference type="EMBL" id="UOEM01000064">
    <property type="protein sequence ID" value="VAW13701.1"/>
    <property type="molecule type" value="Genomic_DNA"/>
</dbReference>
<dbReference type="NCBIfam" id="TIGR01379">
    <property type="entry name" value="thiL"/>
    <property type="match status" value="1"/>
</dbReference>
<dbReference type="PANTHER" id="PTHR30270">
    <property type="entry name" value="THIAMINE-MONOPHOSPHATE KINASE"/>
    <property type="match status" value="1"/>
</dbReference>
<keyword evidence="3" id="KW-0808">Transferase</keyword>
<name>A0A3B0T4N5_9ZZZZ</name>
<dbReference type="GO" id="GO:0009030">
    <property type="term" value="F:thiamine-phosphate kinase activity"/>
    <property type="evidence" value="ECO:0007669"/>
    <property type="project" value="UniProtKB-EC"/>
</dbReference>
<dbReference type="HAMAP" id="MF_02128">
    <property type="entry name" value="TMP_kinase"/>
    <property type="match status" value="1"/>
</dbReference>
<dbReference type="EC" id="2.7.4.16" evidence="3"/>